<protein>
    <recommendedName>
        <fullName evidence="2">DUF7847 domain-containing protein</fullName>
    </recommendedName>
</protein>
<evidence type="ECO:0000313" key="3">
    <source>
        <dbReference type="EMBL" id="UOQ45028.1"/>
    </source>
</evidence>
<sequence length="316" mass="34471">MENLKPKSFGEILDQTFTIIKQHFTQLLIILLVLIGPIYLINYLFQLASGVNLLTETGEKATFIQSIISDFGQDSEAPFAQDLDSGTGVVGGVITSLLSIVLYPMAQAAIMFAAGHSLLNENWEWQGTVKRAFSRFWPLLGSTILFGIIIGGLFFSGILGVVFSSFATFASSNPGPGGIVAAVLFMLAMVVLVAFLATRWSMFFASVAYDKVAPGLGTSWRLTKGRFWFTLGIFIVFAIFSFIINSIIQGVVTLILGPSVLASLLTNIVSLIVSLITYVGYTVLFFDLKTRHEASDVKQMISTFKEDEEETPPTLS</sequence>
<feature type="transmembrane region" description="Helical" evidence="1">
    <location>
        <begin position="178"/>
        <end position="197"/>
    </location>
</feature>
<feature type="transmembrane region" description="Helical" evidence="1">
    <location>
        <begin position="136"/>
        <end position="166"/>
    </location>
</feature>
<keyword evidence="1" id="KW-0472">Membrane</keyword>
<evidence type="ECO:0000256" key="1">
    <source>
        <dbReference type="SAM" id="Phobius"/>
    </source>
</evidence>
<reference evidence="3 4" key="1">
    <citation type="submission" date="2022-04" db="EMBL/GenBank/DDBJ databases">
        <title>Halobacillus sp. isolated from saltern.</title>
        <authorList>
            <person name="Won M."/>
            <person name="Lee C.-M."/>
            <person name="Woen H.-Y."/>
            <person name="Kwon S.-W."/>
        </authorList>
    </citation>
    <scope>NUCLEOTIDE SEQUENCE [LARGE SCALE GENOMIC DNA]</scope>
    <source>
        <strain evidence="3 4">SSBR10-3</strain>
    </source>
</reference>
<keyword evidence="1" id="KW-0812">Transmembrane</keyword>
<dbReference type="RefSeq" id="WP_244711446.1">
    <property type="nucleotide sequence ID" value="NZ_CP095073.1"/>
</dbReference>
<keyword evidence="4" id="KW-1185">Reference proteome</keyword>
<dbReference type="PANTHER" id="PTHR33133">
    <property type="entry name" value="OS08G0107100 PROTEIN-RELATED"/>
    <property type="match status" value="1"/>
</dbReference>
<feature type="transmembrane region" description="Helical" evidence="1">
    <location>
        <begin position="27"/>
        <end position="45"/>
    </location>
</feature>
<feature type="transmembrane region" description="Helical" evidence="1">
    <location>
        <begin position="89"/>
        <end position="115"/>
    </location>
</feature>
<feature type="transmembrane region" description="Helical" evidence="1">
    <location>
        <begin position="260"/>
        <end position="286"/>
    </location>
</feature>
<feature type="transmembrane region" description="Helical" evidence="1">
    <location>
        <begin position="227"/>
        <end position="248"/>
    </location>
</feature>
<organism evidence="3 4">
    <name type="scientific">Halobacillus salinarum</name>
    <dbReference type="NCBI Taxonomy" id="2932257"/>
    <lineage>
        <taxon>Bacteria</taxon>
        <taxon>Bacillati</taxon>
        <taxon>Bacillota</taxon>
        <taxon>Bacilli</taxon>
        <taxon>Bacillales</taxon>
        <taxon>Bacillaceae</taxon>
        <taxon>Halobacillus</taxon>
    </lineage>
</organism>
<evidence type="ECO:0000313" key="4">
    <source>
        <dbReference type="Proteomes" id="UP000831787"/>
    </source>
</evidence>
<gene>
    <name evidence="3" type="ORF">MUN89_03485</name>
</gene>
<feature type="domain" description="DUF7847" evidence="2">
    <location>
        <begin position="74"/>
        <end position="284"/>
    </location>
</feature>
<dbReference type="EMBL" id="CP095073">
    <property type="protein sequence ID" value="UOQ45028.1"/>
    <property type="molecule type" value="Genomic_DNA"/>
</dbReference>
<accession>A0ABY4ELM5</accession>
<proteinExistence type="predicted"/>
<evidence type="ECO:0000259" key="2">
    <source>
        <dbReference type="Pfam" id="PF25231"/>
    </source>
</evidence>
<name>A0ABY4ELM5_9BACI</name>
<dbReference type="InterPro" id="IPR057169">
    <property type="entry name" value="DUF7847"/>
</dbReference>
<dbReference type="Proteomes" id="UP000831787">
    <property type="component" value="Chromosome"/>
</dbReference>
<keyword evidence="1" id="KW-1133">Transmembrane helix</keyword>
<dbReference type="PANTHER" id="PTHR33133:SF1">
    <property type="entry name" value="EXPRESSED PROTEIN-RELATED"/>
    <property type="match status" value="1"/>
</dbReference>
<dbReference type="Pfam" id="PF25231">
    <property type="entry name" value="DUF7847"/>
    <property type="match status" value="1"/>
</dbReference>